<dbReference type="AlphaFoldDB" id="A0A914R753"/>
<name>A0A914R753_PAREQ</name>
<accession>A0A914R753</accession>
<sequence length="149" mass="16695">MGRGVRERWLFNVLLDMMKVAYLPPCENPSSQLSFVALFGCLIPLIFVDMMTLAGVESVKERLDAGGRMNVDNLDHPLEVEIVVSPVGIRNSPPVFYVILKESDMEDDVKLEAMLEEHFTTKKPTDHVEVSLLLSAFICVLRAIACGWN</sequence>
<dbReference type="WBParaSite" id="PEQ_0000050101-mRNA-1">
    <property type="protein sequence ID" value="PEQ_0000050101-mRNA-1"/>
    <property type="gene ID" value="PEQ_0000050101"/>
</dbReference>
<evidence type="ECO:0000313" key="1">
    <source>
        <dbReference type="Proteomes" id="UP000887564"/>
    </source>
</evidence>
<dbReference type="Proteomes" id="UP000887564">
    <property type="component" value="Unplaced"/>
</dbReference>
<protein>
    <submittedName>
        <fullName evidence="2">Uncharacterized protein</fullName>
    </submittedName>
</protein>
<evidence type="ECO:0000313" key="2">
    <source>
        <dbReference type="WBParaSite" id="PEQ_0000050101-mRNA-1"/>
    </source>
</evidence>
<reference evidence="2" key="1">
    <citation type="submission" date="2022-11" db="UniProtKB">
        <authorList>
            <consortium name="WormBaseParasite"/>
        </authorList>
    </citation>
    <scope>IDENTIFICATION</scope>
</reference>
<keyword evidence="1" id="KW-1185">Reference proteome</keyword>
<organism evidence="1 2">
    <name type="scientific">Parascaris equorum</name>
    <name type="common">Equine roundworm</name>
    <dbReference type="NCBI Taxonomy" id="6256"/>
    <lineage>
        <taxon>Eukaryota</taxon>
        <taxon>Metazoa</taxon>
        <taxon>Ecdysozoa</taxon>
        <taxon>Nematoda</taxon>
        <taxon>Chromadorea</taxon>
        <taxon>Rhabditida</taxon>
        <taxon>Spirurina</taxon>
        <taxon>Ascaridomorpha</taxon>
        <taxon>Ascaridoidea</taxon>
        <taxon>Ascarididae</taxon>
        <taxon>Parascaris</taxon>
    </lineage>
</organism>
<proteinExistence type="predicted"/>